<proteinExistence type="predicted"/>
<feature type="transmembrane region" description="Helical" evidence="1">
    <location>
        <begin position="84"/>
        <end position="106"/>
    </location>
</feature>
<dbReference type="AlphaFoldDB" id="A0A2H0UEZ5"/>
<evidence type="ECO:0000313" key="2">
    <source>
        <dbReference type="EMBL" id="PIR84994.1"/>
    </source>
</evidence>
<dbReference type="Pfam" id="PF04020">
    <property type="entry name" value="Phage_holin_4_2"/>
    <property type="match status" value="1"/>
</dbReference>
<dbReference type="EMBL" id="PFBH01000019">
    <property type="protein sequence ID" value="PIR84994.1"/>
    <property type="molecule type" value="Genomic_DNA"/>
</dbReference>
<feature type="transmembrane region" description="Helical" evidence="1">
    <location>
        <begin position="28"/>
        <end position="46"/>
    </location>
</feature>
<dbReference type="Proteomes" id="UP000229315">
    <property type="component" value="Unassembled WGS sequence"/>
</dbReference>
<gene>
    <name evidence="2" type="ORF">COU15_03110</name>
</gene>
<protein>
    <recommendedName>
        <fullName evidence="4">Phage holin family protein</fullName>
    </recommendedName>
</protein>
<evidence type="ECO:0008006" key="4">
    <source>
        <dbReference type="Google" id="ProtNLM"/>
    </source>
</evidence>
<sequence>MNIFARFLGTILALLLSAYIIDGFVVDGLYAAMIVAVILGIINITLKPIVLLIALPLQVLTLGLFTFIVNALFLLFVASFVQGFAIAGFVPALLGALVVAGTLWVLDLFF</sequence>
<evidence type="ECO:0000313" key="3">
    <source>
        <dbReference type="Proteomes" id="UP000229315"/>
    </source>
</evidence>
<keyword evidence="1" id="KW-1133">Transmembrane helix</keyword>
<evidence type="ECO:0000256" key="1">
    <source>
        <dbReference type="SAM" id="Phobius"/>
    </source>
</evidence>
<accession>A0A2H0UEZ5</accession>
<dbReference type="PANTHER" id="PTHR37309:SF1">
    <property type="entry name" value="SLR0284 PROTEIN"/>
    <property type="match status" value="1"/>
</dbReference>
<dbReference type="InterPro" id="IPR007165">
    <property type="entry name" value="Phage_holin_4_2"/>
</dbReference>
<keyword evidence="1" id="KW-0812">Transmembrane</keyword>
<reference evidence="3" key="1">
    <citation type="submission" date="2017-09" db="EMBL/GenBank/DDBJ databases">
        <title>Depth-based differentiation of microbial function through sediment-hosted aquifers and enrichment of novel symbionts in the deep terrestrial subsurface.</title>
        <authorList>
            <person name="Probst A.J."/>
            <person name="Ladd B."/>
            <person name="Jarett J.K."/>
            <person name="Geller-Mcgrath D.E."/>
            <person name="Sieber C.M.K."/>
            <person name="Emerson J.B."/>
            <person name="Anantharaman K."/>
            <person name="Thomas B.C."/>
            <person name="Malmstrom R."/>
            <person name="Stieglmeier M."/>
            <person name="Klingl A."/>
            <person name="Woyke T."/>
            <person name="Ryan C.M."/>
            <person name="Banfield J.F."/>
        </authorList>
    </citation>
    <scope>NUCLEOTIDE SEQUENCE [LARGE SCALE GENOMIC DNA]</scope>
</reference>
<feature type="transmembrane region" description="Helical" evidence="1">
    <location>
        <begin position="53"/>
        <end position="78"/>
    </location>
</feature>
<organism evidence="2 3">
    <name type="scientific">Candidatus Kaiserbacteria bacterium CG10_big_fil_rev_8_21_14_0_10_45_20</name>
    <dbReference type="NCBI Taxonomy" id="1974607"/>
    <lineage>
        <taxon>Bacteria</taxon>
        <taxon>Candidatus Kaiseribacteriota</taxon>
    </lineage>
</organism>
<keyword evidence="1" id="KW-0472">Membrane</keyword>
<comment type="caution">
    <text evidence="2">The sequence shown here is derived from an EMBL/GenBank/DDBJ whole genome shotgun (WGS) entry which is preliminary data.</text>
</comment>
<name>A0A2H0UEZ5_9BACT</name>
<dbReference type="PANTHER" id="PTHR37309">
    <property type="entry name" value="SLR0284 PROTEIN"/>
    <property type="match status" value="1"/>
</dbReference>